<comment type="caution">
    <text evidence="2">The sequence shown here is derived from an EMBL/GenBank/DDBJ whole genome shotgun (WGS) entry which is preliminary data.</text>
</comment>
<evidence type="ECO:0008006" key="4">
    <source>
        <dbReference type="Google" id="ProtNLM"/>
    </source>
</evidence>
<dbReference type="EMBL" id="MIHH01000034">
    <property type="protein sequence ID" value="OIQ07686.1"/>
    <property type="molecule type" value="Genomic_DNA"/>
</dbReference>
<dbReference type="Proteomes" id="UP000182743">
    <property type="component" value="Unassembled WGS sequence"/>
</dbReference>
<feature type="transmembrane region" description="Helical" evidence="1">
    <location>
        <begin position="12"/>
        <end position="36"/>
    </location>
</feature>
<gene>
    <name evidence="2" type="ORF">MOOR_27140</name>
</gene>
<keyword evidence="1" id="KW-0472">Membrane</keyword>
<evidence type="ECO:0000313" key="2">
    <source>
        <dbReference type="EMBL" id="OIQ07686.1"/>
    </source>
</evidence>
<sequence length="368" mass="38878">MVNCKASGKEGGQIIVLVVMVTATILLLGMASVTVVTNGLHNTMEERDQMQGYYVAEAGAELALARIQEDPACLEGLQAGTEMEVLASQPYAGGSIERVTMKKDPVGTVIITSKGKFGAANKTVKVSLTATSELLRGFSVLPGSPVDKKITGNFDVYGNGAPVILNGSYDFKSGSIDIEAPVYASGTVAYKNAGIQEVHEKYPVPSFPAINLDWYKNEAQKAGHYYTGSKTFGSGRYDGIYFVEGDITISGTYTGRAVIVASGNISLPNGNKQLKAVSPPDDLLVLMAPASNSIIDINNGDVDALIIANYFAAKGNGQVNGNLLVKDFDTNGNIDIYCHPDWVATVVTFLSGIKATEIISWGEGASIL</sequence>
<reference evidence="2 3" key="1">
    <citation type="submission" date="2016-08" db="EMBL/GenBank/DDBJ databases">
        <title>Genome-based comparison of Moorella thermoacetic strains.</title>
        <authorList>
            <person name="Poehlein A."/>
            <person name="Bengelsdorf F.R."/>
            <person name="Esser C."/>
            <person name="Duerre P."/>
            <person name="Daniel R."/>
        </authorList>
    </citation>
    <scope>NUCLEOTIDE SEQUENCE [LARGE SCALE GENOMIC DNA]</scope>
    <source>
        <strain evidence="2 3">DSM 11768</strain>
    </source>
</reference>
<name>A0A1J5JDT2_NEOTH</name>
<accession>A0A1J5JDT2</accession>
<keyword evidence="1" id="KW-0812">Transmembrane</keyword>
<proteinExistence type="predicted"/>
<keyword evidence="1" id="KW-1133">Transmembrane helix</keyword>
<organism evidence="2 3">
    <name type="scientific">Neomoorella thermoacetica</name>
    <name type="common">Clostridium thermoaceticum</name>
    <dbReference type="NCBI Taxonomy" id="1525"/>
    <lineage>
        <taxon>Bacteria</taxon>
        <taxon>Bacillati</taxon>
        <taxon>Bacillota</taxon>
        <taxon>Clostridia</taxon>
        <taxon>Neomoorellales</taxon>
        <taxon>Neomoorellaceae</taxon>
        <taxon>Neomoorella</taxon>
    </lineage>
</organism>
<protein>
    <recommendedName>
        <fullName evidence="4">Type 4 fimbrial biogenesis protein PilX N-terminal domain-containing protein</fullName>
    </recommendedName>
</protein>
<evidence type="ECO:0000256" key="1">
    <source>
        <dbReference type="SAM" id="Phobius"/>
    </source>
</evidence>
<evidence type="ECO:0000313" key="3">
    <source>
        <dbReference type="Proteomes" id="UP000182743"/>
    </source>
</evidence>
<dbReference type="AlphaFoldDB" id="A0A1J5JDT2"/>